<dbReference type="GO" id="GO:0090266">
    <property type="term" value="P:regulation of mitotic cell cycle spindle assembly checkpoint"/>
    <property type="evidence" value="ECO:0007669"/>
    <property type="project" value="TreeGrafter"/>
</dbReference>
<dbReference type="GO" id="GO:0035371">
    <property type="term" value="C:microtubule plus-end"/>
    <property type="evidence" value="ECO:0007669"/>
    <property type="project" value="TreeGrafter"/>
</dbReference>
<accession>A0A8C0WWN6</accession>
<dbReference type="GO" id="GO:0001578">
    <property type="term" value="P:microtubule bundle formation"/>
    <property type="evidence" value="ECO:0007669"/>
    <property type="project" value="TreeGrafter"/>
</dbReference>
<dbReference type="GO" id="GO:0000132">
    <property type="term" value="P:establishment of mitotic spindle orientation"/>
    <property type="evidence" value="ECO:0007669"/>
    <property type="project" value="TreeGrafter"/>
</dbReference>
<evidence type="ECO:0000256" key="1">
    <source>
        <dbReference type="ARBA" id="ARBA00004496"/>
    </source>
</evidence>
<feature type="domain" description="Centrosomin N-terminal motif 1" evidence="6">
    <location>
        <begin position="66"/>
        <end position="138"/>
    </location>
</feature>
<feature type="signal peptide" evidence="5">
    <location>
        <begin position="1"/>
        <end position="19"/>
    </location>
</feature>
<evidence type="ECO:0000313" key="7">
    <source>
        <dbReference type="Ensembl" id="ENSCCNP00000017799.1"/>
    </source>
</evidence>
<dbReference type="PANTHER" id="PTHR46930">
    <property type="entry name" value="CDK5 REGULATORY SUBUNIT-ASSOCIATED PROTEIN 2"/>
    <property type="match status" value="1"/>
</dbReference>
<dbReference type="InterPro" id="IPR012943">
    <property type="entry name" value="Cnn_1N"/>
</dbReference>
<feature type="compositionally biased region" description="Basic and acidic residues" evidence="4">
    <location>
        <begin position="260"/>
        <end position="276"/>
    </location>
</feature>
<dbReference type="GO" id="GO:0043015">
    <property type="term" value="F:gamma-tubulin binding"/>
    <property type="evidence" value="ECO:0007669"/>
    <property type="project" value="TreeGrafter"/>
</dbReference>
<comment type="subcellular location">
    <subcellularLocation>
        <location evidence="1">Cytoplasm</location>
    </subcellularLocation>
</comment>
<dbReference type="GO" id="GO:0008017">
    <property type="term" value="F:microtubule binding"/>
    <property type="evidence" value="ECO:0007669"/>
    <property type="project" value="TreeGrafter"/>
</dbReference>
<keyword evidence="5" id="KW-0732">Signal</keyword>
<dbReference type="InterPro" id="IPR042791">
    <property type="entry name" value="CDK5RAP2"/>
</dbReference>
<feature type="chain" id="PRO_5034413036" description="Centrosomin N-terminal motif 1 domain-containing protein" evidence="5">
    <location>
        <begin position="20"/>
        <end position="301"/>
    </location>
</feature>
<dbReference type="GO" id="GO:0007099">
    <property type="term" value="P:centriole replication"/>
    <property type="evidence" value="ECO:0007669"/>
    <property type="project" value="TreeGrafter"/>
</dbReference>
<feature type="region of interest" description="Disordered" evidence="4">
    <location>
        <begin position="253"/>
        <end position="276"/>
    </location>
</feature>
<proteinExistence type="predicted"/>
<dbReference type="GO" id="GO:0000242">
    <property type="term" value="C:pericentriolar material"/>
    <property type="evidence" value="ECO:0007669"/>
    <property type="project" value="TreeGrafter"/>
</dbReference>
<keyword evidence="3" id="KW-0175">Coiled coil</keyword>
<evidence type="ECO:0000259" key="6">
    <source>
        <dbReference type="Pfam" id="PF07989"/>
    </source>
</evidence>
<sequence>MTVLLLLGSLNSLCCQTLAHLLSHVFSSSGLAPTLPDGPDGIKASAGLGNGDVPEEKISPTRARNMKDFENQITELKKENFNLKLRIYFLEERMQQEFDGPTEHVYKTNIELKVEVESLKRELHEREQLLIKASKAVESLAEGGGSEIQRVKEDARKKVQQVEDLLTKKICLLEGDVKAAQAELEKAFAGTEREKALRLSLESQLSEMKKMHEGNLEMAVVLEEKDRLIEELRLSLKSKEALIQCLKEEKSQMASPDENVSSRELQRLSAAQKEEKERESEVRQQCLKEGWWCVQYLLCGQ</sequence>
<evidence type="ECO:0000256" key="5">
    <source>
        <dbReference type="SAM" id="SignalP"/>
    </source>
</evidence>
<keyword evidence="2" id="KW-0963">Cytoplasm</keyword>
<dbReference type="GO" id="GO:0005737">
    <property type="term" value="C:cytoplasm"/>
    <property type="evidence" value="ECO:0007669"/>
    <property type="project" value="UniProtKB-SubCell"/>
</dbReference>
<dbReference type="GO" id="GO:0007059">
    <property type="term" value="P:chromosome segregation"/>
    <property type="evidence" value="ECO:0007669"/>
    <property type="project" value="TreeGrafter"/>
</dbReference>
<dbReference type="GO" id="GO:0046600">
    <property type="term" value="P:negative regulation of centriole replication"/>
    <property type="evidence" value="ECO:0007669"/>
    <property type="project" value="TreeGrafter"/>
</dbReference>
<evidence type="ECO:0000256" key="2">
    <source>
        <dbReference type="ARBA" id="ARBA00022490"/>
    </source>
</evidence>
<reference evidence="7" key="1">
    <citation type="submission" date="2023-09" db="UniProtKB">
        <authorList>
            <consortium name="Ensembl"/>
        </authorList>
    </citation>
    <scope>IDENTIFICATION</scope>
</reference>
<dbReference type="GO" id="GO:0097431">
    <property type="term" value="C:mitotic spindle pole"/>
    <property type="evidence" value="ECO:0007669"/>
    <property type="project" value="TreeGrafter"/>
</dbReference>
<feature type="coiled-coil region" evidence="3">
    <location>
        <begin position="66"/>
        <end position="168"/>
    </location>
</feature>
<protein>
    <recommendedName>
        <fullName evidence="6">Centrosomin N-terminal motif 1 domain-containing protein</fullName>
    </recommendedName>
</protein>
<evidence type="ECO:0000256" key="4">
    <source>
        <dbReference type="SAM" id="MobiDB-lite"/>
    </source>
</evidence>
<dbReference type="Ensembl" id="ENSCCNT00000023175.1">
    <property type="protein sequence ID" value="ENSCCNP00000017799.1"/>
    <property type="gene ID" value="ENSCCNG00000018074.1"/>
</dbReference>
<dbReference type="Pfam" id="PF07989">
    <property type="entry name" value="Cnn_1N"/>
    <property type="match status" value="1"/>
</dbReference>
<gene>
    <name evidence="7" type="primary">Cdk5rap2</name>
</gene>
<name>A0A8C0WWN6_CASCN</name>
<evidence type="ECO:0000256" key="3">
    <source>
        <dbReference type="SAM" id="Coils"/>
    </source>
</evidence>
<organism evidence="7">
    <name type="scientific">Castor canadensis</name>
    <name type="common">American beaver</name>
    <dbReference type="NCBI Taxonomy" id="51338"/>
    <lineage>
        <taxon>Eukaryota</taxon>
        <taxon>Metazoa</taxon>
        <taxon>Chordata</taxon>
        <taxon>Craniata</taxon>
        <taxon>Vertebrata</taxon>
        <taxon>Euteleostomi</taxon>
        <taxon>Mammalia</taxon>
        <taxon>Eutheria</taxon>
        <taxon>Euarchontoglires</taxon>
        <taxon>Glires</taxon>
        <taxon>Rodentia</taxon>
        <taxon>Castorimorpha</taxon>
        <taxon>Castoridae</taxon>
        <taxon>Castor</taxon>
    </lineage>
</organism>
<dbReference type="AlphaFoldDB" id="A0A8C0WWN6"/>
<dbReference type="PANTHER" id="PTHR46930:SF1">
    <property type="entry name" value="CDK5 REGULATORY SUBUNIT-ASSOCIATED PROTEIN 2"/>
    <property type="match status" value="1"/>
</dbReference>